<gene>
    <name evidence="1" type="ORF">GM921_03785</name>
</gene>
<dbReference type="EMBL" id="WNXD01000001">
    <property type="protein sequence ID" value="MBB2144591.1"/>
    <property type="molecule type" value="Genomic_DNA"/>
</dbReference>
<reference evidence="1" key="1">
    <citation type="submission" date="2019-11" db="EMBL/GenBank/DDBJ databases">
        <title>Description of Pedobacter sp. LMG 31464T.</title>
        <authorList>
            <person name="Carlier A."/>
            <person name="Qi S."/>
            <person name="Vandamme P."/>
        </authorList>
    </citation>
    <scope>NUCLEOTIDE SEQUENCE</scope>
    <source>
        <strain evidence="1">LMG 31464</strain>
    </source>
</reference>
<organism evidence="1 2">
    <name type="scientific">Pedobacter planticolens</name>
    <dbReference type="NCBI Taxonomy" id="2679964"/>
    <lineage>
        <taxon>Bacteria</taxon>
        <taxon>Pseudomonadati</taxon>
        <taxon>Bacteroidota</taxon>
        <taxon>Sphingobacteriia</taxon>
        <taxon>Sphingobacteriales</taxon>
        <taxon>Sphingobacteriaceae</taxon>
        <taxon>Pedobacter</taxon>
    </lineage>
</organism>
<dbReference type="Gene3D" id="1.10.10.10">
    <property type="entry name" value="Winged helix-like DNA-binding domain superfamily/Winged helix DNA-binding domain"/>
    <property type="match status" value="1"/>
</dbReference>
<sequence>MNFTYFINYLQFRGNVNAELVNAIHLRVKELTVLKGSQLLYPGDVCKHAYFVVKGFFRVYQTDGFEEETIDFTGLDHFATSLYNFLHQKSDNKGIICEENAIVFRLSYHDWLALEDLFPDFLQVSKQILLDYLLEVYQERNVYRLSNATQKYLYLSAKYQGIGNIVSQKNIASYLGITPPSLSALLKELVRKPK</sequence>
<accession>A0A923DVB2</accession>
<proteinExistence type="predicted"/>
<dbReference type="InterPro" id="IPR036388">
    <property type="entry name" value="WH-like_DNA-bd_sf"/>
</dbReference>
<evidence type="ECO:0000313" key="1">
    <source>
        <dbReference type="EMBL" id="MBB2144591.1"/>
    </source>
</evidence>
<dbReference type="InterPro" id="IPR000595">
    <property type="entry name" value="cNMP-bd_dom"/>
</dbReference>
<dbReference type="Proteomes" id="UP000601055">
    <property type="component" value="Unassembled WGS sequence"/>
</dbReference>
<evidence type="ECO:0008006" key="3">
    <source>
        <dbReference type="Google" id="ProtNLM"/>
    </source>
</evidence>
<comment type="caution">
    <text evidence="1">The sequence shown here is derived from an EMBL/GenBank/DDBJ whole genome shotgun (WGS) entry which is preliminary data.</text>
</comment>
<dbReference type="CDD" id="cd00038">
    <property type="entry name" value="CAP_ED"/>
    <property type="match status" value="1"/>
</dbReference>
<dbReference type="RefSeq" id="WP_182921278.1">
    <property type="nucleotide sequence ID" value="NZ_WNXD01000001.1"/>
</dbReference>
<name>A0A923DVB2_9SPHI</name>
<dbReference type="InterPro" id="IPR014710">
    <property type="entry name" value="RmlC-like_jellyroll"/>
</dbReference>
<keyword evidence="2" id="KW-1185">Reference proteome</keyword>
<dbReference type="InterPro" id="IPR018490">
    <property type="entry name" value="cNMP-bd_dom_sf"/>
</dbReference>
<protein>
    <recommendedName>
        <fullName evidence="3">cAMP-binding domain of CRP or a regulatory subunit of cAMP-dependent protein kinases</fullName>
    </recommendedName>
</protein>
<evidence type="ECO:0000313" key="2">
    <source>
        <dbReference type="Proteomes" id="UP000601055"/>
    </source>
</evidence>
<dbReference type="SUPFAM" id="SSF51206">
    <property type="entry name" value="cAMP-binding domain-like"/>
    <property type="match status" value="1"/>
</dbReference>
<dbReference type="Gene3D" id="2.60.120.10">
    <property type="entry name" value="Jelly Rolls"/>
    <property type="match status" value="1"/>
</dbReference>
<dbReference type="AlphaFoldDB" id="A0A923DVB2"/>